<reference evidence="6" key="1">
    <citation type="submission" date="2023-08" db="EMBL/GenBank/DDBJ databases">
        <title>Rhodospirillaceae gen. nov., a novel taxon isolated from the Yangtze River Yuezi River estuary sludge.</title>
        <authorList>
            <person name="Ruan L."/>
        </authorList>
    </citation>
    <scope>NUCLEOTIDE SEQUENCE [LARGE SCALE GENOMIC DNA]</scope>
    <source>
        <strain evidence="6">R-7</strain>
    </source>
</reference>
<evidence type="ECO:0000256" key="3">
    <source>
        <dbReference type="PIRNR" id="PIRNR005539"/>
    </source>
</evidence>
<proteinExistence type="inferred from homology"/>
<protein>
    <submittedName>
        <fullName evidence="5">Proline iminopeptidase-family hydrolase</fullName>
    </submittedName>
</protein>
<dbReference type="PRINTS" id="PR00793">
    <property type="entry name" value="PROAMNOPTASE"/>
</dbReference>
<dbReference type="PIRSF" id="PIRSF005539">
    <property type="entry name" value="Pept_S33_TRI_F1"/>
    <property type="match status" value="1"/>
</dbReference>
<dbReference type="NCBIfam" id="TIGR01250">
    <property type="entry name" value="pro_imino_pep_2"/>
    <property type="match status" value="1"/>
</dbReference>
<comment type="caution">
    <text evidence="5">The sequence shown here is derived from an EMBL/GenBank/DDBJ whole genome shotgun (WGS) entry which is preliminary data.</text>
</comment>
<dbReference type="PANTHER" id="PTHR43798:SF31">
    <property type="entry name" value="AB HYDROLASE SUPERFAMILY PROTEIN YCLE"/>
    <property type="match status" value="1"/>
</dbReference>
<dbReference type="InterPro" id="IPR029058">
    <property type="entry name" value="AB_hydrolase_fold"/>
</dbReference>
<name>A0ABU0YEM7_9PROT</name>
<keyword evidence="6" id="KW-1185">Reference proteome</keyword>
<dbReference type="PANTHER" id="PTHR43798">
    <property type="entry name" value="MONOACYLGLYCEROL LIPASE"/>
    <property type="match status" value="1"/>
</dbReference>
<accession>A0ABU0YEM7</accession>
<dbReference type="Proteomes" id="UP001230156">
    <property type="component" value="Unassembled WGS sequence"/>
</dbReference>
<dbReference type="InterPro" id="IPR050266">
    <property type="entry name" value="AB_hydrolase_sf"/>
</dbReference>
<feature type="domain" description="AB hydrolase-1" evidence="4">
    <location>
        <begin position="37"/>
        <end position="285"/>
    </location>
</feature>
<comment type="similarity">
    <text evidence="1 3">Belongs to the peptidase S33 family.</text>
</comment>
<organism evidence="5 6">
    <name type="scientific">Dongia sedimenti</name>
    <dbReference type="NCBI Taxonomy" id="3064282"/>
    <lineage>
        <taxon>Bacteria</taxon>
        <taxon>Pseudomonadati</taxon>
        <taxon>Pseudomonadota</taxon>
        <taxon>Alphaproteobacteria</taxon>
        <taxon>Rhodospirillales</taxon>
        <taxon>Dongiaceae</taxon>
        <taxon>Dongia</taxon>
    </lineage>
</organism>
<dbReference type="RefSeq" id="WP_379953531.1">
    <property type="nucleotide sequence ID" value="NZ_JAUYVI010000001.1"/>
</dbReference>
<evidence type="ECO:0000256" key="1">
    <source>
        <dbReference type="ARBA" id="ARBA00010088"/>
    </source>
</evidence>
<evidence type="ECO:0000259" key="4">
    <source>
        <dbReference type="Pfam" id="PF00561"/>
    </source>
</evidence>
<evidence type="ECO:0000313" key="5">
    <source>
        <dbReference type="EMBL" id="MDQ7246159.1"/>
    </source>
</evidence>
<dbReference type="SUPFAM" id="SSF53474">
    <property type="entry name" value="alpha/beta-Hydrolases"/>
    <property type="match status" value="1"/>
</dbReference>
<keyword evidence="2 3" id="KW-0378">Hydrolase</keyword>
<dbReference type="InterPro" id="IPR005945">
    <property type="entry name" value="Pro_imino_pep"/>
</dbReference>
<dbReference type="Gene3D" id="3.40.50.1820">
    <property type="entry name" value="alpha/beta hydrolase"/>
    <property type="match status" value="1"/>
</dbReference>
<dbReference type="EMBL" id="JAUYVI010000001">
    <property type="protein sequence ID" value="MDQ7246159.1"/>
    <property type="molecule type" value="Genomic_DNA"/>
</dbReference>
<dbReference type="InterPro" id="IPR000073">
    <property type="entry name" value="AB_hydrolase_1"/>
</dbReference>
<evidence type="ECO:0000256" key="2">
    <source>
        <dbReference type="ARBA" id="ARBA00022801"/>
    </source>
</evidence>
<sequence>MVPQFSQITAEGKYRIHRVPVDGHQVVAYDYGDSEEVLYCLNGGPGLPCDYVRDSHRIMAERGYRVVIHDQLGTGASDRPSDPSLWTIERYVAEVETVRQALNLGRVHLLGQSWGTWLGLDYCLAHPEAIKTFTFANGTAEIALHLQDLARLRGALGTETVAMMAKHEAEGTTDHPEYQGAITILNYRHVCRLDIWPAALNRSLAGINMEIYGTMWGPNEFTCIGTLRDWDRLADLPKLQAPCLVLCGMHDELTPDSAARIHRGLPNSRLKVFKNSAHMPFFEEPEAYFSVLSDFLRDHHGRK</sequence>
<evidence type="ECO:0000313" key="6">
    <source>
        <dbReference type="Proteomes" id="UP001230156"/>
    </source>
</evidence>
<dbReference type="InterPro" id="IPR002410">
    <property type="entry name" value="Peptidase_S33"/>
</dbReference>
<dbReference type="Pfam" id="PF00561">
    <property type="entry name" value="Abhydrolase_1"/>
    <property type="match status" value="1"/>
</dbReference>
<gene>
    <name evidence="5" type="ORF">Q8A70_00715</name>
</gene>
<dbReference type="GO" id="GO:0016787">
    <property type="term" value="F:hydrolase activity"/>
    <property type="evidence" value="ECO:0007669"/>
    <property type="project" value="UniProtKB-KW"/>
</dbReference>